<evidence type="ECO:0000313" key="2">
    <source>
        <dbReference type="Proteomes" id="UP000313359"/>
    </source>
</evidence>
<name>A0A5C2S3X6_9APHY</name>
<dbReference type="SUPFAM" id="SSF52047">
    <property type="entry name" value="RNI-like"/>
    <property type="match status" value="1"/>
</dbReference>
<accession>A0A5C2S3X6</accession>
<dbReference type="STRING" id="1328759.A0A5C2S3X6"/>
<keyword evidence="2" id="KW-1185">Reference proteome</keyword>
<dbReference type="OrthoDB" id="3543113at2759"/>
<evidence type="ECO:0000313" key="1">
    <source>
        <dbReference type="EMBL" id="RPD58201.1"/>
    </source>
</evidence>
<gene>
    <name evidence="1" type="ORF">L227DRAFT_550905</name>
</gene>
<proteinExistence type="predicted"/>
<dbReference type="AlphaFoldDB" id="A0A5C2S3X6"/>
<sequence length="551" mass="61951">MNQSPVHATLYNYDLLLCLFEHVHLGRKTTLASCALVCHAWEEPASYVLWSALKSFHPLWNLLIGRSFSPDARRASAFWEYTDAEDFVKVVVEREPERWKRFLHRASHVREVEQGSCGKRELAFIHALTKYNQGRTFLPSLYRLSWRHAVPTDTSVLLLSSQSLRDLQLIISRLGIESTGGAFATPERYQDYHDVDPVLVGLAASAPSLTRLSIAGGEGPGPTVVPFITPLTHLRELYLFNQAILLKADHVRSLLESLENLEVVFVRIYDFSYDGPAVCTPNLQDLRLQGSSKDLCSVLSGFLDAPHLHSLTLKSEEGQYSQMDHYLFPLIASSNFARSLRKVSVTVIKDPSEVVWNDPAAFTSYSTIIQPLLQLPELDDVEICLANPLISCGDADIAAIARAWPRIQRLSLAYSPFGPRNLPPLASLQYFVDHCPELRQLAMTKLTLPEHIEVPLAPRDPPHPLMYLDLKMTFPGAFDREGVSTGKLEIALVARFFDHLFPNLVLSVLESFNARRFAKLSGWTEVEQEIRTIRSQRLSDQDAVIDVAARA</sequence>
<dbReference type="InterPro" id="IPR032675">
    <property type="entry name" value="LRR_dom_sf"/>
</dbReference>
<dbReference type="Proteomes" id="UP000313359">
    <property type="component" value="Unassembled WGS sequence"/>
</dbReference>
<reference evidence="1" key="1">
    <citation type="journal article" date="2018" name="Genome Biol. Evol.">
        <title>Genomics and development of Lentinus tigrinus, a white-rot wood-decaying mushroom with dimorphic fruiting bodies.</title>
        <authorList>
            <person name="Wu B."/>
            <person name="Xu Z."/>
            <person name="Knudson A."/>
            <person name="Carlson A."/>
            <person name="Chen N."/>
            <person name="Kovaka S."/>
            <person name="LaButti K."/>
            <person name="Lipzen A."/>
            <person name="Pennachio C."/>
            <person name="Riley R."/>
            <person name="Schakwitz W."/>
            <person name="Umezawa K."/>
            <person name="Ohm R.A."/>
            <person name="Grigoriev I.V."/>
            <person name="Nagy L.G."/>
            <person name="Gibbons J."/>
            <person name="Hibbett D."/>
        </authorList>
    </citation>
    <scope>NUCLEOTIDE SEQUENCE [LARGE SCALE GENOMIC DNA]</scope>
    <source>
        <strain evidence="1">ALCF2SS1-6</strain>
    </source>
</reference>
<dbReference type="Gene3D" id="3.80.10.10">
    <property type="entry name" value="Ribonuclease Inhibitor"/>
    <property type="match status" value="1"/>
</dbReference>
<evidence type="ECO:0008006" key="3">
    <source>
        <dbReference type="Google" id="ProtNLM"/>
    </source>
</evidence>
<dbReference type="EMBL" id="ML122276">
    <property type="protein sequence ID" value="RPD58201.1"/>
    <property type="molecule type" value="Genomic_DNA"/>
</dbReference>
<organism evidence="1 2">
    <name type="scientific">Lentinus tigrinus ALCF2SS1-6</name>
    <dbReference type="NCBI Taxonomy" id="1328759"/>
    <lineage>
        <taxon>Eukaryota</taxon>
        <taxon>Fungi</taxon>
        <taxon>Dikarya</taxon>
        <taxon>Basidiomycota</taxon>
        <taxon>Agaricomycotina</taxon>
        <taxon>Agaricomycetes</taxon>
        <taxon>Polyporales</taxon>
        <taxon>Polyporaceae</taxon>
        <taxon>Lentinus</taxon>
    </lineage>
</organism>
<protein>
    <recommendedName>
        <fullName evidence="3">F-box domain-containing protein</fullName>
    </recommendedName>
</protein>